<evidence type="ECO:0000313" key="3">
    <source>
        <dbReference type="EMBL" id="GAA2282068.1"/>
    </source>
</evidence>
<feature type="chain" id="PRO_5045868542" description="Gram-positive cocci surface proteins LPxTG domain-containing protein" evidence="2">
    <location>
        <begin position="35"/>
        <end position="279"/>
    </location>
</feature>
<reference evidence="3 4" key="1">
    <citation type="journal article" date="2019" name="Int. J. Syst. Evol. Microbiol.">
        <title>The Global Catalogue of Microorganisms (GCM) 10K type strain sequencing project: providing services to taxonomists for standard genome sequencing and annotation.</title>
        <authorList>
            <consortium name="The Broad Institute Genomics Platform"/>
            <consortium name="The Broad Institute Genome Sequencing Center for Infectious Disease"/>
            <person name="Wu L."/>
            <person name="Ma J."/>
        </authorList>
    </citation>
    <scope>NUCLEOTIDE SEQUENCE [LARGE SCALE GENOMIC DNA]</scope>
    <source>
        <strain evidence="3 4">JCM 7356</strain>
    </source>
</reference>
<accession>A0ABN3F1T7</accession>
<comment type="caution">
    <text evidence="3">The sequence shown here is derived from an EMBL/GenBank/DDBJ whole genome shotgun (WGS) entry which is preliminary data.</text>
</comment>
<evidence type="ECO:0008006" key="5">
    <source>
        <dbReference type="Google" id="ProtNLM"/>
    </source>
</evidence>
<feature type="transmembrane region" description="Helical" evidence="1">
    <location>
        <begin position="251"/>
        <end position="268"/>
    </location>
</feature>
<dbReference type="Proteomes" id="UP001500305">
    <property type="component" value="Unassembled WGS sequence"/>
</dbReference>
<proteinExistence type="predicted"/>
<protein>
    <recommendedName>
        <fullName evidence="5">Gram-positive cocci surface proteins LPxTG domain-containing protein</fullName>
    </recommendedName>
</protein>
<gene>
    <name evidence="3" type="ORF">GCM10010430_79950</name>
</gene>
<evidence type="ECO:0000256" key="2">
    <source>
        <dbReference type="SAM" id="SignalP"/>
    </source>
</evidence>
<evidence type="ECO:0000256" key="1">
    <source>
        <dbReference type="SAM" id="Phobius"/>
    </source>
</evidence>
<organism evidence="3 4">
    <name type="scientific">Kitasatospora cystarginea</name>
    <dbReference type="NCBI Taxonomy" id="58350"/>
    <lineage>
        <taxon>Bacteria</taxon>
        <taxon>Bacillati</taxon>
        <taxon>Actinomycetota</taxon>
        <taxon>Actinomycetes</taxon>
        <taxon>Kitasatosporales</taxon>
        <taxon>Streptomycetaceae</taxon>
        <taxon>Kitasatospora</taxon>
    </lineage>
</organism>
<keyword evidence="2" id="KW-0732">Signal</keyword>
<keyword evidence="1" id="KW-0472">Membrane</keyword>
<dbReference type="RefSeq" id="WP_344641482.1">
    <property type="nucleotide sequence ID" value="NZ_BAAATR010000095.1"/>
</dbReference>
<keyword evidence="1" id="KW-1133">Transmembrane helix</keyword>
<evidence type="ECO:0000313" key="4">
    <source>
        <dbReference type="Proteomes" id="UP001500305"/>
    </source>
</evidence>
<keyword evidence="1" id="KW-0812">Transmembrane</keyword>
<name>A0ABN3F1T7_9ACTN</name>
<dbReference type="EMBL" id="BAAATR010000095">
    <property type="protein sequence ID" value="GAA2282068.1"/>
    <property type="molecule type" value="Genomic_DNA"/>
</dbReference>
<keyword evidence="4" id="KW-1185">Reference proteome</keyword>
<feature type="signal peptide" evidence="2">
    <location>
        <begin position="1"/>
        <end position="34"/>
    </location>
</feature>
<sequence>MRNHHRTGRRAARLASLTVGATALLTAVCPQALADDRPGVPDPSGAQQVLASDQVHSTVSRFLGTVAAAGNGVPAMPTAGMAADSSQPFSMDTPVALYELSPDFVKGTKPATVGNAVRLSFLAAPVTGKDGHHADVLLSHGANSWQLAGIRDGDEDARYARKATQGSTVFSEPQIHAWYALAGNKVQPLNHEAQDGLGGRGSVSLTDYQKLVHQRYADKTPGSSYDRNGLAGGYGLANAAPAHPSRPSTTVLAAAGAALAPAAGVVLLRRRRSRTARQA</sequence>